<protein>
    <submittedName>
        <fullName evidence="1">Uncharacterized protein</fullName>
    </submittedName>
</protein>
<evidence type="ECO:0000313" key="1">
    <source>
        <dbReference type="EMBL" id="CEK70502.1"/>
    </source>
</evidence>
<gene>
    <name evidence="1" type="primary">ORF74432</name>
</gene>
<dbReference type="AlphaFoldDB" id="A0A0B6ZQ54"/>
<feature type="non-terminal residue" evidence="1">
    <location>
        <position position="1"/>
    </location>
</feature>
<organism evidence="1">
    <name type="scientific">Arion vulgaris</name>
    <dbReference type="NCBI Taxonomy" id="1028688"/>
    <lineage>
        <taxon>Eukaryota</taxon>
        <taxon>Metazoa</taxon>
        <taxon>Spiralia</taxon>
        <taxon>Lophotrochozoa</taxon>
        <taxon>Mollusca</taxon>
        <taxon>Gastropoda</taxon>
        <taxon>Heterobranchia</taxon>
        <taxon>Euthyneura</taxon>
        <taxon>Panpulmonata</taxon>
        <taxon>Eupulmonata</taxon>
        <taxon>Stylommatophora</taxon>
        <taxon>Helicina</taxon>
        <taxon>Arionoidea</taxon>
        <taxon>Arionidae</taxon>
        <taxon>Arion</taxon>
    </lineage>
</organism>
<reference evidence="1" key="1">
    <citation type="submission" date="2014-12" db="EMBL/GenBank/DDBJ databases">
        <title>Insight into the proteome of Arion vulgaris.</title>
        <authorList>
            <person name="Aradska J."/>
            <person name="Bulat T."/>
            <person name="Smidak R."/>
            <person name="Sarate P."/>
            <person name="Gangsoo J."/>
            <person name="Sialana F."/>
            <person name="Bilban M."/>
            <person name="Lubec G."/>
        </authorList>
    </citation>
    <scope>NUCLEOTIDE SEQUENCE</scope>
    <source>
        <tissue evidence="1">Skin</tissue>
    </source>
</reference>
<dbReference type="EMBL" id="HACG01023637">
    <property type="protein sequence ID" value="CEK70502.1"/>
    <property type="molecule type" value="Transcribed_RNA"/>
</dbReference>
<sequence>IIFLVVYDDRWELFKNDDAVLEMIGTTVVTYSTRVINDSQENWSSSTYHVCQHRGCRFFVDQTRAGDTGWSNYL</sequence>
<accession>A0A0B6ZQ54</accession>
<name>A0A0B6ZQ54_9EUPU</name>
<proteinExistence type="predicted"/>